<reference evidence="1" key="2">
    <citation type="submission" date="2020-11" db="EMBL/GenBank/DDBJ databases">
        <authorList>
            <person name="McCartney M.A."/>
            <person name="Auch B."/>
            <person name="Kono T."/>
            <person name="Mallez S."/>
            <person name="Becker A."/>
            <person name="Gohl D.M."/>
            <person name="Silverstein K.A.T."/>
            <person name="Koren S."/>
            <person name="Bechman K.B."/>
            <person name="Herman A."/>
            <person name="Abrahante J.E."/>
            <person name="Garbe J."/>
        </authorList>
    </citation>
    <scope>NUCLEOTIDE SEQUENCE</scope>
    <source>
        <strain evidence="1">Duluth1</strain>
        <tissue evidence="1">Whole animal</tissue>
    </source>
</reference>
<name>A0A9D3YCV4_DREPO</name>
<evidence type="ECO:0000313" key="2">
    <source>
        <dbReference type="Proteomes" id="UP000828390"/>
    </source>
</evidence>
<protein>
    <submittedName>
        <fullName evidence="1">Uncharacterized protein</fullName>
    </submittedName>
</protein>
<comment type="caution">
    <text evidence="1">The sequence shown here is derived from an EMBL/GenBank/DDBJ whole genome shotgun (WGS) entry which is preliminary data.</text>
</comment>
<organism evidence="1 2">
    <name type="scientific">Dreissena polymorpha</name>
    <name type="common">Zebra mussel</name>
    <name type="synonym">Mytilus polymorpha</name>
    <dbReference type="NCBI Taxonomy" id="45954"/>
    <lineage>
        <taxon>Eukaryota</taxon>
        <taxon>Metazoa</taxon>
        <taxon>Spiralia</taxon>
        <taxon>Lophotrochozoa</taxon>
        <taxon>Mollusca</taxon>
        <taxon>Bivalvia</taxon>
        <taxon>Autobranchia</taxon>
        <taxon>Heteroconchia</taxon>
        <taxon>Euheterodonta</taxon>
        <taxon>Imparidentia</taxon>
        <taxon>Neoheterodontei</taxon>
        <taxon>Myida</taxon>
        <taxon>Dreissenoidea</taxon>
        <taxon>Dreissenidae</taxon>
        <taxon>Dreissena</taxon>
    </lineage>
</organism>
<dbReference type="EMBL" id="JAIWYP010000016">
    <property type="protein sequence ID" value="KAH3695989.1"/>
    <property type="molecule type" value="Genomic_DNA"/>
</dbReference>
<proteinExistence type="predicted"/>
<dbReference type="Proteomes" id="UP000828390">
    <property type="component" value="Unassembled WGS sequence"/>
</dbReference>
<accession>A0A9D3YCV4</accession>
<dbReference type="AlphaFoldDB" id="A0A9D3YCV4"/>
<gene>
    <name evidence="1" type="ORF">DPMN_083450</name>
</gene>
<sequence>MLRRVLYNLQLEHDINRMQHEIDETSRILDMLASTPFKTDIERGRPEVYLSRDSIKSEKKISSAMLGSSPKRRRLLPKTPVVGASRMDIVCQTEQIKDLIDLLPSGNLNHICQTGNQPVKHQRTSPQLLQRMG</sequence>
<reference evidence="1" key="1">
    <citation type="journal article" date="2019" name="bioRxiv">
        <title>The Genome of the Zebra Mussel, Dreissena polymorpha: A Resource for Invasive Species Research.</title>
        <authorList>
            <person name="McCartney M.A."/>
            <person name="Auch B."/>
            <person name="Kono T."/>
            <person name="Mallez S."/>
            <person name="Zhang Y."/>
            <person name="Obille A."/>
            <person name="Becker A."/>
            <person name="Abrahante J.E."/>
            <person name="Garbe J."/>
            <person name="Badalamenti J.P."/>
            <person name="Herman A."/>
            <person name="Mangelson H."/>
            <person name="Liachko I."/>
            <person name="Sullivan S."/>
            <person name="Sone E.D."/>
            <person name="Koren S."/>
            <person name="Silverstein K.A.T."/>
            <person name="Beckman K.B."/>
            <person name="Gohl D.M."/>
        </authorList>
    </citation>
    <scope>NUCLEOTIDE SEQUENCE</scope>
    <source>
        <strain evidence="1">Duluth1</strain>
        <tissue evidence="1">Whole animal</tissue>
    </source>
</reference>
<evidence type="ECO:0000313" key="1">
    <source>
        <dbReference type="EMBL" id="KAH3695989.1"/>
    </source>
</evidence>
<keyword evidence="2" id="KW-1185">Reference proteome</keyword>